<feature type="non-terminal residue" evidence="2">
    <location>
        <position position="61"/>
    </location>
</feature>
<feature type="region of interest" description="Disordered" evidence="1">
    <location>
        <begin position="1"/>
        <end position="33"/>
    </location>
</feature>
<sequence>MGGAEESQLHGNWAWIEGQRASSSHNKHGSEKQEGKCTLFFVSLKFEKQAKVMAPGWERES</sequence>
<gene>
    <name evidence="2" type="ORF">CRENBAI_006707</name>
</gene>
<organism evidence="2 3">
    <name type="scientific">Crenichthys baileyi</name>
    <name type="common">White River springfish</name>
    <dbReference type="NCBI Taxonomy" id="28760"/>
    <lineage>
        <taxon>Eukaryota</taxon>
        <taxon>Metazoa</taxon>
        <taxon>Chordata</taxon>
        <taxon>Craniata</taxon>
        <taxon>Vertebrata</taxon>
        <taxon>Euteleostomi</taxon>
        <taxon>Actinopterygii</taxon>
        <taxon>Neopterygii</taxon>
        <taxon>Teleostei</taxon>
        <taxon>Neoteleostei</taxon>
        <taxon>Acanthomorphata</taxon>
        <taxon>Ovalentaria</taxon>
        <taxon>Atherinomorphae</taxon>
        <taxon>Cyprinodontiformes</taxon>
        <taxon>Goodeidae</taxon>
        <taxon>Crenichthys</taxon>
    </lineage>
</organism>
<dbReference type="Proteomes" id="UP001311232">
    <property type="component" value="Unassembled WGS sequence"/>
</dbReference>
<evidence type="ECO:0000256" key="1">
    <source>
        <dbReference type="SAM" id="MobiDB-lite"/>
    </source>
</evidence>
<accession>A0AAV9QYT0</accession>
<reference evidence="2 3" key="1">
    <citation type="submission" date="2021-06" db="EMBL/GenBank/DDBJ databases">
        <authorList>
            <person name="Palmer J.M."/>
        </authorList>
    </citation>
    <scope>NUCLEOTIDE SEQUENCE [LARGE SCALE GENOMIC DNA]</scope>
    <source>
        <strain evidence="2 3">MEX-2019</strain>
        <tissue evidence="2">Muscle</tissue>
    </source>
</reference>
<evidence type="ECO:0000313" key="2">
    <source>
        <dbReference type="EMBL" id="KAK5600940.1"/>
    </source>
</evidence>
<dbReference type="EMBL" id="JAHHUM010002743">
    <property type="protein sequence ID" value="KAK5600940.1"/>
    <property type="molecule type" value="Genomic_DNA"/>
</dbReference>
<evidence type="ECO:0000313" key="3">
    <source>
        <dbReference type="Proteomes" id="UP001311232"/>
    </source>
</evidence>
<proteinExistence type="predicted"/>
<protein>
    <submittedName>
        <fullName evidence="2">Uncharacterized protein</fullName>
    </submittedName>
</protein>
<name>A0AAV9QYT0_9TELE</name>
<keyword evidence="3" id="KW-1185">Reference proteome</keyword>
<comment type="caution">
    <text evidence="2">The sequence shown here is derived from an EMBL/GenBank/DDBJ whole genome shotgun (WGS) entry which is preliminary data.</text>
</comment>
<dbReference type="AlphaFoldDB" id="A0AAV9QYT0"/>